<proteinExistence type="predicted"/>
<reference evidence="2" key="2">
    <citation type="journal article" date="2015" name="Data Brief">
        <title>Shoot transcriptome of the giant reed, Arundo donax.</title>
        <authorList>
            <person name="Barrero R.A."/>
            <person name="Guerrero F.D."/>
            <person name="Moolhuijzen P."/>
            <person name="Goolsby J.A."/>
            <person name="Tidwell J."/>
            <person name="Bellgard S.E."/>
            <person name="Bellgard M.I."/>
        </authorList>
    </citation>
    <scope>NUCLEOTIDE SEQUENCE</scope>
    <source>
        <tissue evidence="2">Shoot tissue taken approximately 20 cm above the soil surface</tissue>
    </source>
</reference>
<evidence type="ECO:0000256" key="1">
    <source>
        <dbReference type="SAM" id="MobiDB-lite"/>
    </source>
</evidence>
<accession>A0A0A8YW16</accession>
<organism evidence="2">
    <name type="scientific">Arundo donax</name>
    <name type="common">Giant reed</name>
    <name type="synonym">Donax arundinaceus</name>
    <dbReference type="NCBI Taxonomy" id="35708"/>
    <lineage>
        <taxon>Eukaryota</taxon>
        <taxon>Viridiplantae</taxon>
        <taxon>Streptophyta</taxon>
        <taxon>Embryophyta</taxon>
        <taxon>Tracheophyta</taxon>
        <taxon>Spermatophyta</taxon>
        <taxon>Magnoliopsida</taxon>
        <taxon>Liliopsida</taxon>
        <taxon>Poales</taxon>
        <taxon>Poaceae</taxon>
        <taxon>PACMAD clade</taxon>
        <taxon>Arundinoideae</taxon>
        <taxon>Arundineae</taxon>
        <taxon>Arundo</taxon>
    </lineage>
</organism>
<dbReference type="AlphaFoldDB" id="A0A0A8YW16"/>
<evidence type="ECO:0000313" key="2">
    <source>
        <dbReference type="EMBL" id="JAD28660.1"/>
    </source>
</evidence>
<dbReference type="EMBL" id="GBRH01269235">
    <property type="protein sequence ID" value="JAD28660.1"/>
    <property type="molecule type" value="Transcribed_RNA"/>
</dbReference>
<feature type="compositionally biased region" description="Polar residues" evidence="1">
    <location>
        <begin position="1"/>
        <end position="11"/>
    </location>
</feature>
<sequence length="29" mass="3628">MRKNSFTTVCNDQRKREYREQVVSPRSRR</sequence>
<reference evidence="2" key="1">
    <citation type="submission" date="2014-09" db="EMBL/GenBank/DDBJ databases">
        <authorList>
            <person name="Magalhaes I.L.F."/>
            <person name="Oliveira U."/>
            <person name="Santos F.R."/>
            <person name="Vidigal T.H.D.A."/>
            <person name="Brescovit A.D."/>
            <person name="Santos A.J."/>
        </authorList>
    </citation>
    <scope>NUCLEOTIDE SEQUENCE</scope>
    <source>
        <tissue evidence="2">Shoot tissue taken approximately 20 cm above the soil surface</tissue>
    </source>
</reference>
<protein>
    <submittedName>
        <fullName evidence="2">Uncharacterized protein</fullName>
    </submittedName>
</protein>
<name>A0A0A8YW16_ARUDO</name>
<feature type="region of interest" description="Disordered" evidence="1">
    <location>
        <begin position="1"/>
        <end position="29"/>
    </location>
</feature>